<dbReference type="Proteomes" id="UP000510647">
    <property type="component" value="Chromosome 2"/>
</dbReference>
<dbReference type="GO" id="GO:0000309">
    <property type="term" value="F:nicotinamide-nucleotide adenylyltransferase activity"/>
    <property type="evidence" value="ECO:0007669"/>
    <property type="project" value="UniProtKB-EC"/>
</dbReference>
<dbReference type="SUPFAM" id="SSF52374">
    <property type="entry name" value="Nucleotidylyl transferase"/>
    <property type="match status" value="1"/>
</dbReference>
<dbReference type="GO" id="GO:0005524">
    <property type="term" value="F:ATP binding"/>
    <property type="evidence" value="ECO:0007669"/>
    <property type="project" value="UniProtKB-KW"/>
</dbReference>
<dbReference type="GO" id="GO:0009435">
    <property type="term" value="P:NAD+ biosynthetic process"/>
    <property type="evidence" value="ECO:0007669"/>
    <property type="project" value="UniProtKB-UniPathway"/>
</dbReference>
<organism evidence="10 11">
    <name type="scientific">Torulaspora globosa</name>
    <dbReference type="NCBI Taxonomy" id="48254"/>
    <lineage>
        <taxon>Eukaryota</taxon>
        <taxon>Fungi</taxon>
        <taxon>Dikarya</taxon>
        <taxon>Ascomycota</taxon>
        <taxon>Saccharomycotina</taxon>
        <taxon>Saccharomycetes</taxon>
        <taxon>Saccharomycetales</taxon>
        <taxon>Saccharomycetaceae</taxon>
        <taxon>Torulaspora</taxon>
    </lineage>
</organism>
<dbReference type="InterPro" id="IPR004821">
    <property type="entry name" value="Cyt_trans-like"/>
</dbReference>
<evidence type="ECO:0000259" key="9">
    <source>
        <dbReference type="Pfam" id="PF01467"/>
    </source>
</evidence>
<evidence type="ECO:0000313" key="11">
    <source>
        <dbReference type="Proteomes" id="UP000510647"/>
    </source>
</evidence>
<proteinExistence type="predicted"/>
<dbReference type="InterPro" id="IPR005248">
    <property type="entry name" value="NadD/NMNAT"/>
</dbReference>
<keyword evidence="2" id="KW-0662">Pyridine nucleotide biosynthesis</keyword>
<dbReference type="AlphaFoldDB" id="A0A7H9HN56"/>
<dbReference type="GO" id="GO:0005737">
    <property type="term" value="C:cytoplasm"/>
    <property type="evidence" value="ECO:0007669"/>
    <property type="project" value="TreeGrafter"/>
</dbReference>
<dbReference type="PANTHER" id="PTHR31285">
    <property type="entry name" value="NICOTINAMIDE MONONUCLEOTIDE ADENYLYLTRANSFERASE"/>
    <property type="match status" value="1"/>
</dbReference>
<dbReference type="PANTHER" id="PTHR31285:SF0">
    <property type="entry name" value="NICOTINAMIDE MONONUCLEOTIDE ADENYLYLTRANSFERASE"/>
    <property type="match status" value="1"/>
</dbReference>
<keyword evidence="7" id="KW-0520">NAD</keyword>
<comment type="pathway">
    <text evidence="1">Cofactor biosynthesis; NAD(+) biosynthesis.</text>
</comment>
<evidence type="ECO:0000256" key="6">
    <source>
        <dbReference type="ARBA" id="ARBA00022840"/>
    </source>
</evidence>
<sequence>MHRSGILKFTSGTLMQVHNSMFNAYKAFCADDKLHFNIVYNTKVIPKPEVLLVLDSSFNPPHWGHYALIEKGLRLYDGKSIQILLLLAVNNADKAAQPASFDKRMEMMCLMADLLGETGSAVSVGITDYAKYVDKDIILRNYYKDVQTISFLVGFDTIVRIFDPKYYHPRLPSDALESFMASTELCCLTREGTHSLDQQMKYSSDISNGVFEPDIPKSWGSKIHMMENDKRFESISSSVIRKAIAEGQTIEKLSKLLPLPIVEYILSSEDQVF</sequence>
<keyword evidence="4" id="KW-0548">Nucleotidyltransferase</keyword>
<dbReference type="Gene3D" id="3.40.50.620">
    <property type="entry name" value="HUPs"/>
    <property type="match status" value="1"/>
</dbReference>
<feature type="domain" description="Cytidyltransferase-like" evidence="9">
    <location>
        <begin position="55"/>
        <end position="242"/>
    </location>
</feature>
<dbReference type="UniPathway" id="UPA00253">
    <property type="reaction ID" value="UER00600"/>
</dbReference>
<evidence type="ECO:0000256" key="1">
    <source>
        <dbReference type="ARBA" id="ARBA00004790"/>
    </source>
</evidence>
<evidence type="ECO:0000256" key="3">
    <source>
        <dbReference type="ARBA" id="ARBA00022679"/>
    </source>
</evidence>
<gene>
    <name evidence="10" type="ORF">HG537_0B00450</name>
</gene>
<name>A0A7H9HN56_9SACH</name>
<evidence type="ECO:0000313" key="10">
    <source>
        <dbReference type="EMBL" id="QLQ78696.1"/>
    </source>
</evidence>
<evidence type="ECO:0000256" key="8">
    <source>
        <dbReference type="ARBA" id="ARBA00049001"/>
    </source>
</evidence>
<dbReference type="GO" id="GO:0005634">
    <property type="term" value="C:nucleus"/>
    <property type="evidence" value="ECO:0007669"/>
    <property type="project" value="TreeGrafter"/>
</dbReference>
<evidence type="ECO:0000256" key="7">
    <source>
        <dbReference type="ARBA" id="ARBA00023027"/>
    </source>
</evidence>
<protein>
    <recommendedName>
        <fullName evidence="9">Cytidyltransferase-like domain-containing protein</fullName>
    </recommendedName>
</protein>
<dbReference type="InterPro" id="IPR014729">
    <property type="entry name" value="Rossmann-like_a/b/a_fold"/>
</dbReference>
<comment type="catalytic activity">
    <reaction evidence="8">
        <text>beta-nicotinamide D-ribonucleotide + ATP + H(+) = diphosphate + NAD(+)</text>
        <dbReference type="Rhea" id="RHEA:21360"/>
        <dbReference type="ChEBI" id="CHEBI:14649"/>
        <dbReference type="ChEBI" id="CHEBI:15378"/>
        <dbReference type="ChEBI" id="CHEBI:30616"/>
        <dbReference type="ChEBI" id="CHEBI:33019"/>
        <dbReference type="ChEBI" id="CHEBI:57540"/>
        <dbReference type="EC" id="2.7.7.1"/>
    </reaction>
</comment>
<dbReference type="OrthoDB" id="5591297at2759"/>
<keyword evidence="6" id="KW-0067">ATP-binding</keyword>
<dbReference type="Pfam" id="PF01467">
    <property type="entry name" value="CTP_transf_like"/>
    <property type="match status" value="1"/>
</dbReference>
<keyword evidence="11" id="KW-1185">Reference proteome</keyword>
<reference evidence="10 11" key="1">
    <citation type="submission" date="2020-06" db="EMBL/GenBank/DDBJ databases">
        <title>The yeast mating-type switching endonuclease HO is a domesticated member of an unorthodox homing genetic element family.</title>
        <authorList>
            <person name="Coughlan A.Y."/>
            <person name="Lombardi L."/>
            <person name="Braun-Galleani S."/>
            <person name="Martos A.R."/>
            <person name="Galeote V."/>
            <person name="Bigey F."/>
            <person name="Dequin S."/>
            <person name="Byrne K.P."/>
            <person name="Wolfe K.H."/>
        </authorList>
    </citation>
    <scope>NUCLEOTIDE SEQUENCE [LARGE SCALE GENOMIC DNA]</scope>
    <source>
        <strain evidence="10 11">CBS2947</strain>
    </source>
</reference>
<keyword evidence="5" id="KW-0547">Nucleotide-binding</keyword>
<dbReference type="EMBL" id="CP059268">
    <property type="protein sequence ID" value="QLQ78696.1"/>
    <property type="molecule type" value="Genomic_DNA"/>
</dbReference>
<dbReference type="CDD" id="cd02165">
    <property type="entry name" value="NMNAT"/>
    <property type="match status" value="1"/>
</dbReference>
<keyword evidence="3" id="KW-0808">Transferase</keyword>
<dbReference type="GO" id="GO:0016887">
    <property type="term" value="F:ATP hydrolysis activity"/>
    <property type="evidence" value="ECO:0007669"/>
    <property type="project" value="TreeGrafter"/>
</dbReference>
<evidence type="ECO:0000256" key="2">
    <source>
        <dbReference type="ARBA" id="ARBA00022642"/>
    </source>
</evidence>
<evidence type="ECO:0000256" key="5">
    <source>
        <dbReference type="ARBA" id="ARBA00022741"/>
    </source>
</evidence>
<evidence type="ECO:0000256" key="4">
    <source>
        <dbReference type="ARBA" id="ARBA00022695"/>
    </source>
</evidence>
<accession>A0A7H9HN56</accession>